<gene>
    <name evidence="3" type="ORF">ABIE13_002842</name>
</gene>
<evidence type="ECO:0000313" key="3">
    <source>
        <dbReference type="EMBL" id="MET4577731.1"/>
    </source>
</evidence>
<dbReference type="Pfam" id="PF00582">
    <property type="entry name" value="Usp"/>
    <property type="match status" value="1"/>
</dbReference>
<reference evidence="3 4" key="1">
    <citation type="submission" date="2024-06" db="EMBL/GenBank/DDBJ databases">
        <title>Sorghum-associated microbial communities from plants grown in Nebraska, USA.</title>
        <authorList>
            <person name="Schachtman D."/>
        </authorList>
    </citation>
    <scope>NUCLEOTIDE SEQUENCE [LARGE SCALE GENOMIC DNA]</scope>
    <source>
        <strain evidence="3 4">2709</strain>
    </source>
</reference>
<dbReference type="PRINTS" id="PR01438">
    <property type="entry name" value="UNVRSLSTRESS"/>
</dbReference>
<proteinExistence type="inferred from homology"/>
<name>A0ABV2Q9K8_9BURK</name>
<accession>A0ABV2Q9K8</accession>
<comment type="similarity">
    <text evidence="1">Belongs to the universal stress protein A family.</text>
</comment>
<dbReference type="CDD" id="cd00293">
    <property type="entry name" value="USP-like"/>
    <property type="match status" value="1"/>
</dbReference>
<dbReference type="InterPro" id="IPR006015">
    <property type="entry name" value="Universal_stress_UspA"/>
</dbReference>
<dbReference type="PANTHER" id="PTHR46268:SF15">
    <property type="entry name" value="UNIVERSAL STRESS PROTEIN HP_0031"/>
    <property type="match status" value="1"/>
</dbReference>
<sequence>MSDELKKLLVHADATPQFAQRLEFACRLAPRHGAGITALYASPSASEAIPVTAGMGPGLAVLRENARDTALAKARSVFEQLRPAEGTAAWAEIHEFPLVSAFSERALYADMLVLGQHDPSEDWSALMPADFPETVLALSGRPALVLPYTSARPGLPGKVVIAWKPSRGAARAVTAALPILRGANSVHILSWGSDAVGGEGQGPNIVSYLKAHDIEATWHREGAEPADLGDVLLSRAFDLQADLLVMGCYGRARAYEWALGGVSRTVLKTMTLPVLMAH</sequence>
<evidence type="ECO:0000259" key="2">
    <source>
        <dbReference type="Pfam" id="PF00582"/>
    </source>
</evidence>
<evidence type="ECO:0000313" key="4">
    <source>
        <dbReference type="Proteomes" id="UP001549320"/>
    </source>
</evidence>
<dbReference type="Proteomes" id="UP001549320">
    <property type="component" value="Unassembled WGS sequence"/>
</dbReference>
<keyword evidence="4" id="KW-1185">Reference proteome</keyword>
<feature type="domain" description="UspA" evidence="2">
    <location>
        <begin position="229"/>
        <end position="277"/>
    </location>
</feature>
<dbReference type="EMBL" id="JBEPSH010000005">
    <property type="protein sequence ID" value="MET4577731.1"/>
    <property type="molecule type" value="Genomic_DNA"/>
</dbReference>
<dbReference type="InterPro" id="IPR006016">
    <property type="entry name" value="UspA"/>
</dbReference>
<dbReference type="SUPFAM" id="SSF52402">
    <property type="entry name" value="Adenine nucleotide alpha hydrolases-like"/>
    <property type="match status" value="2"/>
</dbReference>
<dbReference type="RefSeq" id="WP_354444355.1">
    <property type="nucleotide sequence ID" value="NZ_JBEPSH010000005.1"/>
</dbReference>
<organism evidence="3 4">
    <name type="scientific">Ottowia thiooxydans</name>
    <dbReference type="NCBI Taxonomy" id="219182"/>
    <lineage>
        <taxon>Bacteria</taxon>
        <taxon>Pseudomonadati</taxon>
        <taxon>Pseudomonadota</taxon>
        <taxon>Betaproteobacteria</taxon>
        <taxon>Burkholderiales</taxon>
        <taxon>Comamonadaceae</taxon>
        <taxon>Ottowia</taxon>
    </lineage>
</organism>
<evidence type="ECO:0000256" key="1">
    <source>
        <dbReference type="ARBA" id="ARBA00008791"/>
    </source>
</evidence>
<comment type="caution">
    <text evidence="3">The sequence shown here is derived from an EMBL/GenBank/DDBJ whole genome shotgun (WGS) entry which is preliminary data.</text>
</comment>
<dbReference type="PANTHER" id="PTHR46268">
    <property type="entry name" value="STRESS RESPONSE PROTEIN NHAX"/>
    <property type="match status" value="1"/>
</dbReference>
<dbReference type="Gene3D" id="3.40.50.12370">
    <property type="match status" value="1"/>
</dbReference>
<protein>
    <submittedName>
        <fullName evidence="3">Nucleotide-binding universal stress UspA family protein</fullName>
    </submittedName>
</protein>